<keyword evidence="7" id="KW-1185">Reference proteome</keyword>
<dbReference type="GeneTree" id="ENSGT00940000161788"/>
<accession>A0A2K5D051</accession>
<proteinExistence type="predicted"/>
<evidence type="ECO:0000313" key="6">
    <source>
        <dbReference type="Ensembl" id="ENSANAP00000014318.1"/>
    </source>
</evidence>
<gene>
    <name evidence="6" type="primary">STARD6</name>
</gene>
<dbReference type="AlphaFoldDB" id="A0A2K5D051"/>
<name>A0A2K5D051_AOTNA</name>
<evidence type="ECO:0000256" key="3">
    <source>
        <dbReference type="ARBA" id="ARBA00023121"/>
    </source>
</evidence>
<dbReference type="SMART" id="SM00234">
    <property type="entry name" value="START"/>
    <property type="match status" value="1"/>
</dbReference>
<reference evidence="6" key="1">
    <citation type="submission" date="2025-08" db="UniProtKB">
        <authorList>
            <consortium name="Ensembl"/>
        </authorList>
    </citation>
    <scope>IDENTIFICATION</scope>
</reference>
<evidence type="ECO:0000256" key="4">
    <source>
        <dbReference type="ARBA" id="ARBA00024750"/>
    </source>
</evidence>
<dbReference type="GO" id="GO:0006869">
    <property type="term" value="P:lipid transport"/>
    <property type="evidence" value="ECO:0007669"/>
    <property type="project" value="UniProtKB-KW"/>
</dbReference>
<protein>
    <submittedName>
        <fullName evidence="6">StAR related lipid transfer domain containing 6</fullName>
    </submittedName>
</protein>
<evidence type="ECO:0000259" key="5">
    <source>
        <dbReference type="PROSITE" id="PS50848"/>
    </source>
</evidence>
<dbReference type="PANTHER" id="PTHR46374:SF2">
    <property type="entry name" value="STAR-RELATED LIPID TRANSFER PROTEIN 6"/>
    <property type="match status" value="1"/>
</dbReference>
<dbReference type="PANTHER" id="PTHR46374">
    <property type="entry name" value="PROTEIN CBG07384"/>
    <property type="match status" value="1"/>
</dbReference>
<evidence type="ECO:0000256" key="2">
    <source>
        <dbReference type="ARBA" id="ARBA00023055"/>
    </source>
</evidence>
<dbReference type="InterPro" id="IPR043556">
    <property type="entry name" value="StARD5/6"/>
</dbReference>
<dbReference type="STRING" id="37293.ENSANAP00000014318"/>
<sequence length="217" mass="24610">VDYKVIAQQMAQEVLGYNQDTSGRKVIKTSKKITVSSKPSRKSHGNLYRVEGIIPESAAKLSDFLYQTGDRVTWDKSLQVYDMVHRIDSYTFICHTITQSFAMGSISPRDFIDLVYIKRYEGNMNIISSKSVDFPEYHPSSNYIHGYNHPCVCSPMKENPAYSKIVMFVQTEMRGKLSPSIIEKTMPSNLVNVILNAKDGIKAHKTPSRGFHHNSHS</sequence>
<keyword evidence="2" id="KW-0445">Lipid transport</keyword>
<dbReference type="InterPro" id="IPR023393">
    <property type="entry name" value="START-like_dom_sf"/>
</dbReference>
<organism evidence="6 7">
    <name type="scientific">Aotus nancymaae</name>
    <name type="common">Ma's night monkey</name>
    <dbReference type="NCBI Taxonomy" id="37293"/>
    <lineage>
        <taxon>Eukaryota</taxon>
        <taxon>Metazoa</taxon>
        <taxon>Chordata</taxon>
        <taxon>Craniata</taxon>
        <taxon>Vertebrata</taxon>
        <taxon>Euteleostomi</taxon>
        <taxon>Mammalia</taxon>
        <taxon>Eutheria</taxon>
        <taxon>Euarchontoglires</taxon>
        <taxon>Primates</taxon>
        <taxon>Haplorrhini</taxon>
        <taxon>Platyrrhini</taxon>
        <taxon>Aotidae</taxon>
        <taxon>Aotus</taxon>
    </lineage>
</organism>
<evidence type="ECO:0000313" key="7">
    <source>
        <dbReference type="Proteomes" id="UP000233020"/>
    </source>
</evidence>
<reference evidence="6" key="2">
    <citation type="submission" date="2025-09" db="UniProtKB">
        <authorList>
            <consortium name="Ensembl"/>
        </authorList>
    </citation>
    <scope>IDENTIFICATION</scope>
</reference>
<dbReference type="Ensembl" id="ENSANAT00000032151.1">
    <property type="protein sequence ID" value="ENSANAP00000014318.1"/>
    <property type="gene ID" value="ENSANAG00000025071.1"/>
</dbReference>
<dbReference type="OMA" id="YEGNMDI"/>
<keyword evidence="1" id="KW-0813">Transport</keyword>
<dbReference type="SUPFAM" id="SSF55961">
    <property type="entry name" value="Bet v1-like"/>
    <property type="match status" value="1"/>
</dbReference>
<dbReference type="Pfam" id="PF01852">
    <property type="entry name" value="START"/>
    <property type="match status" value="1"/>
</dbReference>
<dbReference type="Proteomes" id="UP000233020">
    <property type="component" value="Unplaced"/>
</dbReference>
<dbReference type="PROSITE" id="PS50848">
    <property type="entry name" value="START"/>
    <property type="match status" value="1"/>
</dbReference>
<dbReference type="Gene3D" id="3.30.530.20">
    <property type="match status" value="1"/>
</dbReference>
<dbReference type="InterPro" id="IPR002913">
    <property type="entry name" value="START_lipid-bd_dom"/>
</dbReference>
<dbReference type="GO" id="GO:0008289">
    <property type="term" value="F:lipid binding"/>
    <property type="evidence" value="ECO:0007669"/>
    <property type="project" value="UniProtKB-KW"/>
</dbReference>
<evidence type="ECO:0000256" key="1">
    <source>
        <dbReference type="ARBA" id="ARBA00022448"/>
    </source>
</evidence>
<keyword evidence="3" id="KW-0446">Lipid-binding</keyword>
<feature type="domain" description="START" evidence="5">
    <location>
        <begin position="48"/>
        <end position="192"/>
    </location>
</feature>
<comment type="function">
    <text evidence="4">May be involved in the intracellular transport of sterols or other lipids. May bind cholesterol or other sterols.</text>
</comment>